<dbReference type="AlphaFoldDB" id="E9GDU4"/>
<protein>
    <recommendedName>
        <fullName evidence="3">RING-type domain-containing protein</fullName>
    </recommendedName>
</protein>
<dbReference type="InParanoid" id="E9GDU4"/>
<dbReference type="EMBL" id="GL732540">
    <property type="protein sequence ID" value="EFX82143.1"/>
    <property type="molecule type" value="Genomic_DNA"/>
</dbReference>
<keyword evidence="2" id="KW-1185">Reference proteome</keyword>
<sequence>MSESSVDLSLCRECWVPFDAVEHEPKLLKCPSHPLATVCLQCLKTGKACKNDECKTCRDACASWAIDELPLNTYALQLAQLKKMNVAPATEPEAPVEEQPNNNVNVAFDYHRCPFVFSFKIGENDVGEVHVMSTPFVIQHKFVQALGEYCFRMPRQFQIFGEPEFKPESFCVLECHHSDFQPFESEVMIYADPLKLELIGDEQLAKLDAAMEPTFDQDGRLSKVKCIFFLKDNSGVMEGGKEIKKSSETIWGTITRGHSLLDWMIANIPERGHHRRTGLKPTISFTLETRNPVDL</sequence>
<accession>E9GDU4</accession>
<dbReference type="Proteomes" id="UP000000305">
    <property type="component" value="Unassembled WGS sequence"/>
</dbReference>
<evidence type="ECO:0000313" key="2">
    <source>
        <dbReference type="Proteomes" id="UP000000305"/>
    </source>
</evidence>
<organism evidence="1 2">
    <name type="scientific">Daphnia pulex</name>
    <name type="common">Water flea</name>
    <dbReference type="NCBI Taxonomy" id="6669"/>
    <lineage>
        <taxon>Eukaryota</taxon>
        <taxon>Metazoa</taxon>
        <taxon>Ecdysozoa</taxon>
        <taxon>Arthropoda</taxon>
        <taxon>Crustacea</taxon>
        <taxon>Branchiopoda</taxon>
        <taxon>Diplostraca</taxon>
        <taxon>Cladocera</taxon>
        <taxon>Anomopoda</taxon>
        <taxon>Daphniidae</taxon>
        <taxon>Daphnia</taxon>
    </lineage>
</organism>
<dbReference type="OrthoDB" id="6338859at2759"/>
<proteinExistence type="predicted"/>
<gene>
    <name evidence="1" type="ORF">DAPPUDRAFT_316733</name>
</gene>
<dbReference type="KEGG" id="dpx:DAPPUDRAFT_316733"/>
<evidence type="ECO:0000313" key="1">
    <source>
        <dbReference type="EMBL" id="EFX82143.1"/>
    </source>
</evidence>
<reference evidence="1 2" key="1">
    <citation type="journal article" date="2011" name="Science">
        <title>The ecoresponsive genome of Daphnia pulex.</title>
        <authorList>
            <person name="Colbourne J.K."/>
            <person name="Pfrender M.E."/>
            <person name="Gilbert D."/>
            <person name="Thomas W.K."/>
            <person name="Tucker A."/>
            <person name="Oakley T.H."/>
            <person name="Tokishita S."/>
            <person name="Aerts A."/>
            <person name="Arnold G.J."/>
            <person name="Basu M.K."/>
            <person name="Bauer D.J."/>
            <person name="Caceres C.E."/>
            <person name="Carmel L."/>
            <person name="Casola C."/>
            <person name="Choi J.H."/>
            <person name="Detter J.C."/>
            <person name="Dong Q."/>
            <person name="Dusheyko S."/>
            <person name="Eads B.D."/>
            <person name="Frohlich T."/>
            <person name="Geiler-Samerotte K.A."/>
            <person name="Gerlach D."/>
            <person name="Hatcher P."/>
            <person name="Jogdeo S."/>
            <person name="Krijgsveld J."/>
            <person name="Kriventseva E.V."/>
            <person name="Kultz D."/>
            <person name="Laforsch C."/>
            <person name="Lindquist E."/>
            <person name="Lopez J."/>
            <person name="Manak J.R."/>
            <person name="Muller J."/>
            <person name="Pangilinan J."/>
            <person name="Patwardhan R.P."/>
            <person name="Pitluck S."/>
            <person name="Pritham E.J."/>
            <person name="Rechtsteiner A."/>
            <person name="Rho M."/>
            <person name="Rogozin I.B."/>
            <person name="Sakarya O."/>
            <person name="Salamov A."/>
            <person name="Schaack S."/>
            <person name="Shapiro H."/>
            <person name="Shiga Y."/>
            <person name="Skalitzky C."/>
            <person name="Smith Z."/>
            <person name="Souvorov A."/>
            <person name="Sung W."/>
            <person name="Tang Z."/>
            <person name="Tsuchiya D."/>
            <person name="Tu H."/>
            <person name="Vos H."/>
            <person name="Wang M."/>
            <person name="Wolf Y.I."/>
            <person name="Yamagata H."/>
            <person name="Yamada T."/>
            <person name="Ye Y."/>
            <person name="Shaw J.R."/>
            <person name="Andrews J."/>
            <person name="Crease T.J."/>
            <person name="Tang H."/>
            <person name="Lucas S.M."/>
            <person name="Robertson H.M."/>
            <person name="Bork P."/>
            <person name="Koonin E.V."/>
            <person name="Zdobnov E.M."/>
            <person name="Grigoriev I.V."/>
            <person name="Lynch M."/>
            <person name="Boore J.L."/>
        </authorList>
    </citation>
    <scope>NUCLEOTIDE SEQUENCE [LARGE SCALE GENOMIC DNA]</scope>
</reference>
<name>E9GDU4_DAPPU</name>
<evidence type="ECO:0008006" key="3">
    <source>
        <dbReference type="Google" id="ProtNLM"/>
    </source>
</evidence>
<dbReference type="HOGENOM" id="CLU_944170_0_0_1"/>